<keyword evidence="2" id="KW-0378">Hydrolase</keyword>
<evidence type="ECO:0000313" key="6">
    <source>
        <dbReference type="EMBL" id="KYC46505.1"/>
    </source>
</evidence>
<evidence type="ECO:0000313" key="5">
    <source>
        <dbReference type="EMBL" id="KYC44416.1"/>
    </source>
</evidence>
<dbReference type="PATRIC" id="fig|1706437.3.peg.1875"/>
<dbReference type="EMBL" id="LNGF01000066">
    <property type="protein sequence ID" value="KYC46505.1"/>
    <property type="molecule type" value="Genomic_DNA"/>
</dbReference>
<evidence type="ECO:0000313" key="9">
    <source>
        <dbReference type="Proteomes" id="UP000092401"/>
    </source>
</evidence>
<dbReference type="PANTHER" id="PTHR35372">
    <property type="entry name" value="ATP BINDING PROTEIN-RELATED"/>
    <property type="match status" value="1"/>
</dbReference>
<dbReference type="SMART" id="SM00943">
    <property type="entry name" value="Prim-Pol"/>
    <property type="match status" value="1"/>
</dbReference>
<evidence type="ECO:0000256" key="2">
    <source>
        <dbReference type="ARBA" id="ARBA00022801"/>
    </source>
</evidence>
<dbReference type="Gene3D" id="3.40.5.50">
    <property type="match status" value="1"/>
</dbReference>
<dbReference type="CDD" id="cd04859">
    <property type="entry name" value="Prim_Pol"/>
    <property type="match status" value="1"/>
</dbReference>
<organism evidence="5 9">
    <name type="scientific">Candidatus Methanofastidiosum methylothiophilum</name>
    <dbReference type="NCBI Taxonomy" id="1705564"/>
    <lineage>
        <taxon>Archaea</taxon>
        <taxon>Methanobacteriati</taxon>
        <taxon>Methanobacteriota</taxon>
        <taxon>Stenosarchaea group</taxon>
        <taxon>Candidatus Methanofastidiosia</taxon>
        <taxon>Candidatus Methanofastidiosales</taxon>
        <taxon>Candidatus Methanofastidiosaceae</taxon>
        <taxon>Candidatus Methanofastidiosum</taxon>
    </lineage>
</organism>
<dbReference type="EMBL" id="LNJC01000002">
    <property type="protein sequence ID" value="KYC51314.1"/>
    <property type="molecule type" value="Genomic_DNA"/>
</dbReference>
<feature type="domain" description="SF3 helicase" evidence="4">
    <location>
        <begin position="676"/>
        <end position="836"/>
    </location>
</feature>
<evidence type="ECO:0000256" key="1">
    <source>
        <dbReference type="ARBA" id="ARBA00022741"/>
    </source>
</evidence>
<dbReference type="Pfam" id="PF09250">
    <property type="entry name" value="Prim-Pol"/>
    <property type="match status" value="1"/>
</dbReference>
<dbReference type="InterPro" id="IPR051620">
    <property type="entry name" value="ORF904-like_C"/>
</dbReference>
<sequence>MLFSYWEKSGIVKHEGIIHDVYFDDKDLESYLEYTSNYPVSHTCLDYPMITNEDREKKFLEDLRACAKDKRFQYLDLNNAVLVYENLEALNLGPKTPIERLFFLKGFHLAMLENFDIASNWQQPTSIELVTLKWGAEELSRVGIILFELIYEKIFTPVLKSVHKEGNTWRHVHKTISKEKAINFLCKNSPIIYRNQKVPETILTLSLRLNYPLIDELAQKIYLKEVLFLEDAPNFYGDDLKVYGPYKKGDIGKIPKRTYEILIENAVVKDAVCGPKTLMDWALTYYDAGLNILPLVPRDKFPMIKWGKYEKERARREEVISWWTQQPEANIGIITGEINNLVVVDVDKEQGKKSLEILYNKEMPLTVVTKSIRGKHYYFKNTDKWGSHIGIYPDIDIRGEGGLIVAPPSIHPSGKEYRWINPILETEIAEMPTELVEAFKEKIRSKPNLFEGKIKQGERNKALTSISGTLRNIGLDPEHIRATLLAINQVRMQEPLPEKEVSKITTDFQKSFFTLSDMGNAERMVKYYGENIRYCSSLGRWYIWNGYRWEEDSVKKIKLIAMEVARFIFSEASMEPYLENQRKLSNWALTSQMEPRLNAMVNAAMAMVPITPDDLDKDLFLLNVRNGTIDLKIMEFDEAHSKDSYITKIVDVVYDSEAKCPLWENFLHEIFEGDMELISYIQELVGYSLTGDTSEQILIFLYGGGQNGKSTFMNVLKALLGDYAKQTDFSTFTVRKNDSGPRNDLARLKGARLVSTIEIEEGKQLAESLVKQVTGEDTIKARFLYSEEFEFLPNFKIWLVANNKPIIKGGDFAIWRRIRLIPFNVKIPEEKKDKELGKKLKEELPGILNWALEGCRRWQSEGLKTPKSVELATKEYEEEMDPIKEFLEDICTTETLGKTKTGELYQTYEEYCNFVKINPIPNRVFGRRLAQIGIKRSRDHNGRYYEGIEIDNDKLERMRNSFRPNLY</sequence>
<accession>A0A150IHF7</accession>
<dbReference type="InterPro" id="IPR006500">
    <property type="entry name" value="Helicase_put_C_phage/plasmid"/>
</dbReference>
<name>A0A150IHF7_9EURY</name>
<evidence type="ECO:0000259" key="4">
    <source>
        <dbReference type="PROSITE" id="PS51206"/>
    </source>
</evidence>
<dbReference type="NCBIfam" id="TIGR01613">
    <property type="entry name" value="primase_Cterm"/>
    <property type="match status" value="1"/>
</dbReference>
<evidence type="ECO:0000313" key="7">
    <source>
        <dbReference type="EMBL" id="KYC51314.1"/>
    </source>
</evidence>
<evidence type="ECO:0000256" key="3">
    <source>
        <dbReference type="ARBA" id="ARBA00022840"/>
    </source>
</evidence>
<dbReference type="PROSITE" id="PS51206">
    <property type="entry name" value="SF3_HELICASE_1"/>
    <property type="match status" value="1"/>
</dbReference>
<dbReference type="InterPro" id="IPR014015">
    <property type="entry name" value="Helicase_SF3_DNA-vir"/>
</dbReference>
<dbReference type="GO" id="GO:0005524">
    <property type="term" value="F:ATP binding"/>
    <property type="evidence" value="ECO:0007669"/>
    <property type="project" value="UniProtKB-KW"/>
</dbReference>
<dbReference type="Gene3D" id="3.40.50.300">
    <property type="entry name" value="P-loop containing nucleotide triphosphate hydrolases"/>
    <property type="match status" value="1"/>
</dbReference>
<dbReference type="SUPFAM" id="SSF56747">
    <property type="entry name" value="Prim-pol domain"/>
    <property type="match status" value="1"/>
</dbReference>
<dbReference type="Gene3D" id="3.30.720.160">
    <property type="entry name" value="Bifunctional DNA primase/polymerase, N-terminal"/>
    <property type="match status" value="1"/>
</dbReference>
<dbReference type="InterPro" id="IPR014818">
    <property type="entry name" value="Phage/plasmid_primase_P4_C"/>
</dbReference>
<evidence type="ECO:0000313" key="8">
    <source>
        <dbReference type="Proteomes" id="UP000091929"/>
    </source>
</evidence>
<dbReference type="SMART" id="SM00942">
    <property type="entry name" value="PriCT_1"/>
    <property type="match status" value="1"/>
</dbReference>
<dbReference type="PANTHER" id="PTHR35372:SF2">
    <property type="entry name" value="SF3 HELICASE DOMAIN-CONTAINING PROTEIN"/>
    <property type="match status" value="1"/>
</dbReference>
<dbReference type="InterPro" id="IPR015330">
    <property type="entry name" value="DNA_primase/pol_bifunc_N"/>
</dbReference>
<dbReference type="SUPFAM" id="SSF52540">
    <property type="entry name" value="P-loop containing nucleoside triphosphate hydrolases"/>
    <property type="match status" value="1"/>
</dbReference>
<accession>A0A150J2W5</accession>
<dbReference type="Pfam" id="PF19263">
    <property type="entry name" value="DUF5906"/>
    <property type="match status" value="1"/>
</dbReference>
<dbReference type="Pfam" id="PF08706">
    <property type="entry name" value="D5_N"/>
    <property type="match status" value="1"/>
</dbReference>
<comment type="caution">
    <text evidence="5">The sequence shown here is derived from an EMBL/GenBank/DDBJ whole genome shotgun (WGS) entry which is preliminary data.</text>
</comment>
<dbReference type="Proteomes" id="UP000091929">
    <property type="component" value="Unassembled WGS sequence"/>
</dbReference>
<protein>
    <recommendedName>
        <fullName evidence="4">SF3 helicase domain-containing protein</fullName>
    </recommendedName>
</protein>
<dbReference type="Proteomes" id="UP000092401">
    <property type="component" value="Unassembled WGS sequence"/>
</dbReference>
<dbReference type="Pfam" id="PF08708">
    <property type="entry name" value="PriCT_1"/>
    <property type="match status" value="1"/>
</dbReference>
<dbReference type="InterPro" id="IPR054314">
    <property type="entry name" value="Gins51_C"/>
</dbReference>
<keyword evidence="1" id="KW-0547">Nucleotide-binding</keyword>
<dbReference type="Proteomes" id="UP000092403">
    <property type="component" value="Unassembled WGS sequence"/>
</dbReference>
<keyword evidence="3" id="KW-0067">ATP-binding</keyword>
<dbReference type="AlphaFoldDB" id="A0A150IHF7"/>
<dbReference type="InterPro" id="IPR014820">
    <property type="entry name" value="PriCT_1"/>
</dbReference>
<dbReference type="GO" id="GO:0016787">
    <property type="term" value="F:hydrolase activity"/>
    <property type="evidence" value="ECO:0007669"/>
    <property type="project" value="UniProtKB-KW"/>
</dbReference>
<reference evidence="8 9" key="1">
    <citation type="journal article" date="2016" name="ISME J.">
        <title>Chasing the elusive Euryarchaeota class WSA2: genomes reveal a uniquely fastidious methyl-reducing methanogen.</title>
        <authorList>
            <person name="Nobu M.K."/>
            <person name="Narihiro T."/>
            <person name="Kuroda K."/>
            <person name="Mei R."/>
            <person name="Liu W.T."/>
        </authorList>
    </citation>
    <scope>NUCLEOTIDE SEQUENCE [LARGE SCALE GENOMIC DNA]</scope>
    <source>
        <strain evidence="5">B03fssc0709_Meth_Bin005</strain>
        <strain evidence="6">B15fssc0709_Meth_Bin003</strain>
        <strain evidence="7">BMIXfssc0709_Meth_Bin006</strain>
    </source>
</reference>
<dbReference type="InterPro" id="IPR027417">
    <property type="entry name" value="P-loop_NTPase"/>
</dbReference>
<accession>A0A150INV2</accession>
<dbReference type="EMBL" id="LNGE01000068">
    <property type="protein sequence ID" value="KYC44416.1"/>
    <property type="molecule type" value="Genomic_DNA"/>
</dbReference>
<dbReference type="PATRIC" id="fig|1706436.3.peg.1762"/>
<dbReference type="InterPro" id="IPR045455">
    <property type="entry name" value="NrS-1_pol-like_helicase"/>
</dbReference>
<dbReference type="PATRIC" id="fig|1706438.3.peg.239"/>
<proteinExistence type="predicted"/>
<dbReference type="SMART" id="SM00885">
    <property type="entry name" value="D5_N"/>
    <property type="match status" value="1"/>
</dbReference>
<dbReference type="Pfam" id="PF22090">
    <property type="entry name" value="Gins51_C"/>
    <property type="match status" value="1"/>
</dbReference>
<gene>
    <name evidence="5" type="ORF">APG10_01742</name>
    <name evidence="6" type="ORF">APG11_01853</name>
    <name evidence="7" type="ORF">APG12_00240</name>
</gene>